<organism evidence="1 2">
    <name type="scientific">Hypocrea jecorina (strain ATCC 56765 / BCRC 32924 / NRRL 11460 / Rut C-30)</name>
    <name type="common">Trichoderma reesei</name>
    <dbReference type="NCBI Taxonomy" id="1344414"/>
    <lineage>
        <taxon>Eukaryota</taxon>
        <taxon>Fungi</taxon>
        <taxon>Dikarya</taxon>
        <taxon>Ascomycota</taxon>
        <taxon>Pezizomycotina</taxon>
        <taxon>Sordariomycetes</taxon>
        <taxon>Hypocreomycetidae</taxon>
        <taxon>Hypocreales</taxon>
        <taxon>Hypocreaceae</taxon>
        <taxon>Trichoderma</taxon>
    </lineage>
</organism>
<sequence>MAAALPACAARAAGSRGHWRAGSVFTIHKCGRHNGMGNANPGMHLVSQAPFGRVSTCESNQTNAVPSKPSPLPIRATPSITSLETQTLEHLHPRRLTISAESCWTRGPWLDMFSAV</sequence>
<evidence type="ECO:0000313" key="1">
    <source>
        <dbReference type="EMBL" id="ETS05121.1"/>
    </source>
</evidence>
<dbReference type="HOGENOM" id="CLU_2098583_0_0_1"/>
<protein>
    <submittedName>
        <fullName evidence="1">Uncharacterized protein</fullName>
    </submittedName>
</protein>
<proteinExistence type="predicted"/>
<dbReference type="EMBL" id="KI911140">
    <property type="protein sequence ID" value="ETS05121.1"/>
    <property type="molecule type" value="Genomic_DNA"/>
</dbReference>
<dbReference type="Proteomes" id="UP000024376">
    <property type="component" value="Unassembled WGS sequence"/>
</dbReference>
<reference evidence="2" key="1">
    <citation type="journal article" date="2013" name="Ind. Biotechnol.">
        <title>Comparative genomics analysis of Trichoderma reesei strains.</title>
        <authorList>
            <person name="Koike H."/>
            <person name="Aerts A."/>
            <person name="LaButti K."/>
            <person name="Grigoriev I.V."/>
            <person name="Baker S.E."/>
        </authorList>
    </citation>
    <scope>NUCLEOTIDE SEQUENCE [LARGE SCALE GENOMIC DNA]</scope>
    <source>
        <strain evidence="2">ATCC 56765 / BCRC 32924 / NRRL 11460 / Rut C-30</strain>
    </source>
</reference>
<name>A0A024SH88_HYPJR</name>
<dbReference type="AlphaFoldDB" id="A0A024SH88"/>
<gene>
    <name evidence="1" type="ORF">M419DRAFT_121896</name>
</gene>
<dbReference type="KEGG" id="trr:M419DRAFT_121896"/>
<accession>A0A024SH88</accession>
<evidence type="ECO:0000313" key="2">
    <source>
        <dbReference type="Proteomes" id="UP000024376"/>
    </source>
</evidence>